<evidence type="ECO:0000256" key="1">
    <source>
        <dbReference type="ARBA" id="ARBA00010928"/>
    </source>
</evidence>
<dbReference type="eggNOG" id="COG0673">
    <property type="taxonomic scope" value="Bacteria"/>
</dbReference>
<dbReference type="KEGG" id="ssm:Spirs_1116"/>
<dbReference type="RefSeq" id="WP_013253710.1">
    <property type="nucleotide sequence ID" value="NC_014364.1"/>
</dbReference>
<dbReference type="InterPro" id="IPR036291">
    <property type="entry name" value="NAD(P)-bd_dom_sf"/>
</dbReference>
<accession>E1R0Z7</accession>
<dbReference type="AlphaFoldDB" id="E1R0Z7"/>
<reference evidence="5 6" key="1">
    <citation type="journal article" date="2010" name="Stand. Genomic Sci.">
        <title>Complete genome sequence of Spirochaeta smaragdinae type strain (SEBR 4228).</title>
        <authorList>
            <person name="Mavromatis K."/>
            <person name="Yasawong M."/>
            <person name="Chertkov O."/>
            <person name="Lapidus A."/>
            <person name="Lucas S."/>
            <person name="Nolan M."/>
            <person name="Del Rio T.G."/>
            <person name="Tice H."/>
            <person name="Cheng J.F."/>
            <person name="Pitluck S."/>
            <person name="Liolios K."/>
            <person name="Ivanova N."/>
            <person name="Tapia R."/>
            <person name="Han C."/>
            <person name="Bruce D."/>
            <person name="Goodwin L."/>
            <person name="Pati A."/>
            <person name="Chen A."/>
            <person name="Palaniappan K."/>
            <person name="Land M."/>
            <person name="Hauser L."/>
            <person name="Chang Y.J."/>
            <person name="Jeffries C.D."/>
            <person name="Detter J.C."/>
            <person name="Rohde M."/>
            <person name="Brambilla E."/>
            <person name="Spring S."/>
            <person name="Goker M."/>
            <person name="Sikorski J."/>
            <person name="Woyke T."/>
            <person name="Bristow J."/>
            <person name="Eisen J.A."/>
            <person name="Markowitz V."/>
            <person name="Hugenholtz P."/>
            <person name="Klenk H.P."/>
            <person name="Kyrpides N.C."/>
        </authorList>
    </citation>
    <scope>NUCLEOTIDE SEQUENCE [LARGE SCALE GENOMIC DNA]</scope>
    <source>
        <strain evidence="6">DSM 11293 / JCM 15392 / SEBR 4228</strain>
    </source>
</reference>
<dbReference type="Pfam" id="PF22725">
    <property type="entry name" value="GFO_IDH_MocA_C3"/>
    <property type="match status" value="1"/>
</dbReference>
<dbReference type="Pfam" id="PF01408">
    <property type="entry name" value="GFO_IDH_MocA"/>
    <property type="match status" value="1"/>
</dbReference>
<dbReference type="FunFam" id="3.30.360.10:FF:000023">
    <property type="entry name" value="Inositol 2-dehydrogenase"/>
    <property type="match status" value="1"/>
</dbReference>
<organism evidence="5 6">
    <name type="scientific">Sediminispirochaeta smaragdinae (strain DSM 11293 / JCM 15392 / SEBR 4228)</name>
    <name type="common">Spirochaeta smaragdinae</name>
    <dbReference type="NCBI Taxonomy" id="573413"/>
    <lineage>
        <taxon>Bacteria</taxon>
        <taxon>Pseudomonadati</taxon>
        <taxon>Spirochaetota</taxon>
        <taxon>Spirochaetia</taxon>
        <taxon>Spirochaetales</taxon>
        <taxon>Spirochaetaceae</taxon>
        <taxon>Sediminispirochaeta</taxon>
    </lineage>
</organism>
<dbReference type="PANTHER" id="PTHR42840:SF3">
    <property type="entry name" value="BINDING ROSSMANN FOLD OXIDOREDUCTASE, PUTATIVE (AFU_ORTHOLOGUE AFUA_2G10240)-RELATED"/>
    <property type="match status" value="1"/>
</dbReference>
<dbReference type="STRING" id="573413.Spirs_1116"/>
<dbReference type="NCBIfam" id="TIGR04380">
    <property type="entry name" value="myo_inos_iolG"/>
    <property type="match status" value="1"/>
</dbReference>
<dbReference type="GO" id="GO:0016491">
    <property type="term" value="F:oxidoreductase activity"/>
    <property type="evidence" value="ECO:0007669"/>
    <property type="project" value="UniProtKB-KW"/>
</dbReference>
<evidence type="ECO:0000256" key="2">
    <source>
        <dbReference type="ARBA" id="ARBA00023002"/>
    </source>
</evidence>
<dbReference type="GO" id="GO:0000166">
    <property type="term" value="F:nucleotide binding"/>
    <property type="evidence" value="ECO:0007669"/>
    <property type="project" value="InterPro"/>
</dbReference>
<evidence type="ECO:0000259" key="4">
    <source>
        <dbReference type="Pfam" id="PF22725"/>
    </source>
</evidence>
<proteinExistence type="inferred from homology"/>
<dbReference type="HOGENOM" id="CLU_023194_0_3_12"/>
<dbReference type="SUPFAM" id="SSF55347">
    <property type="entry name" value="Glyceraldehyde-3-phosphate dehydrogenase-like, C-terminal domain"/>
    <property type="match status" value="1"/>
</dbReference>
<dbReference type="EMBL" id="CP002116">
    <property type="protein sequence ID" value="ADK80246.1"/>
    <property type="molecule type" value="Genomic_DNA"/>
</dbReference>
<gene>
    <name evidence="5" type="ordered locus">Spirs_1116</name>
</gene>
<evidence type="ECO:0000259" key="3">
    <source>
        <dbReference type="Pfam" id="PF01408"/>
    </source>
</evidence>
<sequence length="336" mass="37075">MRKLNLGIIGAGRIAYVHARSITYNIPHAEIKIIADPYMTDEAKKWIAEFNIQTISRDYKDVINNPEVDAVLVCSSTNTHAQCTREAATAGKHVFCEKPIDLDIREIKKTIDVVEKSGVKFQVGFNRRFDHNFMALREAVAKKTIGELHLVKITSRDPSPPPLDYVKVSGGLFMDMTIHDFDMVRYLTGSEVDEIFAYGNVLVDNAIGSAGDIDTAIISMKMKNGAMAVIDNSRKAAYGYDQRGEVFGSLGMMVTGNDTLHTGTFWGKEGVVAQKPLYFFLERYREAFSHEMIEFVHAVAEGRPVPVGGIDGLNSVILAAAAAESLKQGKSITVSY</sequence>
<dbReference type="Gene3D" id="3.30.360.10">
    <property type="entry name" value="Dihydrodipicolinate Reductase, domain 2"/>
    <property type="match status" value="1"/>
</dbReference>
<evidence type="ECO:0000313" key="5">
    <source>
        <dbReference type="EMBL" id="ADK80246.1"/>
    </source>
</evidence>
<feature type="domain" description="GFO/IDH/MocA-like oxidoreductase" evidence="4">
    <location>
        <begin position="133"/>
        <end position="253"/>
    </location>
</feature>
<dbReference type="PANTHER" id="PTHR42840">
    <property type="entry name" value="NAD(P)-BINDING ROSSMANN-FOLD SUPERFAMILY PROTEIN-RELATED"/>
    <property type="match status" value="1"/>
</dbReference>
<dbReference type="InterPro" id="IPR030827">
    <property type="entry name" value="Myo_inos_IolG"/>
</dbReference>
<dbReference type="InterPro" id="IPR055170">
    <property type="entry name" value="GFO_IDH_MocA-like_dom"/>
</dbReference>
<comment type="similarity">
    <text evidence="1">Belongs to the Gfo/Idh/MocA family.</text>
</comment>
<name>E1R0Z7_SEDSS</name>
<feature type="domain" description="Gfo/Idh/MocA-like oxidoreductase N-terminal" evidence="3">
    <location>
        <begin position="5"/>
        <end position="125"/>
    </location>
</feature>
<evidence type="ECO:0000313" key="6">
    <source>
        <dbReference type="Proteomes" id="UP000002318"/>
    </source>
</evidence>
<dbReference type="OrthoDB" id="9815825at2"/>
<dbReference type="Gene3D" id="3.40.50.720">
    <property type="entry name" value="NAD(P)-binding Rossmann-like Domain"/>
    <property type="match status" value="1"/>
</dbReference>
<protein>
    <submittedName>
        <fullName evidence="5">Oxidoreductase domain protein</fullName>
    </submittedName>
</protein>
<dbReference type="InterPro" id="IPR000683">
    <property type="entry name" value="Gfo/Idh/MocA-like_OxRdtase_N"/>
</dbReference>
<dbReference type="Proteomes" id="UP000002318">
    <property type="component" value="Chromosome"/>
</dbReference>
<dbReference type="SUPFAM" id="SSF51735">
    <property type="entry name" value="NAD(P)-binding Rossmann-fold domains"/>
    <property type="match status" value="1"/>
</dbReference>
<keyword evidence="6" id="KW-1185">Reference proteome</keyword>
<keyword evidence="2" id="KW-0560">Oxidoreductase</keyword>